<dbReference type="RefSeq" id="XP_062682235.1">
    <property type="nucleotide sequence ID" value="XM_062823823.1"/>
</dbReference>
<proteinExistence type="predicted"/>
<reference evidence="2" key="2">
    <citation type="submission" date="2023-06" db="EMBL/GenBank/DDBJ databases">
        <authorList>
            <consortium name="Lawrence Berkeley National Laboratory"/>
            <person name="Haridas S."/>
            <person name="Hensen N."/>
            <person name="Bonometti L."/>
            <person name="Westerberg I."/>
            <person name="Brannstrom I.O."/>
            <person name="Guillou S."/>
            <person name="Cros-Aarteil S."/>
            <person name="Calhoun S."/>
            <person name="Kuo A."/>
            <person name="Mondo S."/>
            <person name="Pangilinan J."/>
            <person name="Riley R."/>
            <person name="Labutti K."/>
            <person name="Andreopoulos B."/>
            <person name="Lipzen A."/>
            <person name="Chen C."/>
            <person name="Yanf M."/>
            <person name="Daum C."/>
            <person name="Ng V."/>
            <person name="Clum A."/>
            <person name="Steindorff A."/>
            <person name="Ohm R."/>
            <person name="Martin F."/>
            <person name="Silar P."/>
            <person name="Natvig D."/>
            <person name="Lalanne C."/>
            <person name="Gautier V."/>
            <person name="Ament-Velasquez S.L."/>
            <person name="Kruys A."/>
            <person name="Hutchinson M.I."/>
            <person name="Powell A.J."/>
            <person name="Barry K."/>
            <person name="Miller A.N."/>
            <person name="Grigoriev I.V."/>
            <person name="Debuchy R."/>
            <person name="Gladieux P."/>
            <person name="Thoren M.H."/>
            <person name="Johannesson H."/>
        </authorList>
    </citation>
    <scope>NUCLEOTIDE SEQUENCE</scope>
    <source>
        <strain evidence="2">CBS 560.94</strain>
    </source>
</reference>
<dbReference type="AlphaFoldDB" id="A0AAE0MTH8"/>
<organism evidence="2 3">
    <name type="scientific">Neurospora tetraspora</name>
    <dbReference type="NCBI Taxonomy" id="94610"/>
    <lineage>
        <taxon>Eukaryota</taxon>
        <taxon>Fungi</taxon>
        <taxon>Dikarya</taxon>
        <taxon>Ascomycota</taxon>
        <taxon>Pezizomycotina</taxon>
        <taxon>Sordariomycetes</taxon>
        <taxon>Sordariomycetidae</taxon>
        <taxon>Sordariales</taxon>
        <taxon>Sordariaceae</taxon>
        <taxon>Neurospora</taxon>
    </lineage>
</organism>
<reference evidence="2" key="1">
    <citation type="journal article" date="2023" name="Mol. Phylogenet. Evol.">
        <title>Genome-scale phylogeny and comparative genomics of the fungal order Sordariales.</title>
        <authorList>
            <person name="Hensen N."/>
            <person name="Bonometti L."/>
            <person name="Westerberg I."/>
            <person name="Brannstrom I.O."/>
            <person name="Guillou S."/>
            <person name="Cros-Aarteil S."/>
            <person name="Calhoun S."/>
            <person name="Haridas S."/>
            <person name="Kuo A."/>
            <person name="Mondo S."/>
            <person name="Pangilinan J."/>
            <person name="Riley R."/>
            <person name="LaButti K."/>
            <person name="Andreopoulos B."/>
            <person name="Lipzen A."/>
            <person name="Chen C."/>
            <person name="Yan M."/>
            <person name="Daum C."/>
            <person name="Ng V."/>
            <person name="Clum A."/>
            <person name="Steindorff A."/>
            <person name="Ohm R.A."/>
            <person name="Martin F."/>
            <person name="Silar P."/>
            <person name="Natvig D.O."/>
            <person name="Lalanne C."/>
            <person name="Gautier V."/>
            <person name="Ament-Velasquez S.L."/>
            <person name="Kruys A."/>
            <person name="Hutchinson M.I."/>
            <person name="Powell A.J."/>
            <person name="Barry K."/>
            <person name="Miller A.N."/>
            <person name="Grigoriev I.V."/>
            <person name="Debuchy R."/>
            <person name="Gladieux P."/>
            <person name="Hiltunen Thoren M."/>
            <person name="Johannesson H."/>
        </authorList>
    </citation>
    <scope>NUCLEOTIDE SEQUENCE</scope>
    <source>
        <strain evidence="2">CBS 560.94</strain>
    </source>
</reference>
<name>A0AAE0MTH8_9PEZI</name>
<evidence type="ECO:0000256" key="1">
    <source>
        <dbReference type="SAM" id="MobiDB-lite"/>
    </source>
</evidence>
<feature type="non-terminal residue" evidence="2">
    <location>
        <position position="259"/>
    </location>
</feature>
<feature type="non-terminal residue" evidence="2">
    <location>
        <position position="1"/>
    </location>
</feature>
<evidence type="ECO:0000313" key="3">
    <source>
        <dbReference type="Proteomes" id="UP001278500"/>
    </source>
</evidence>
<accession>A0AAE0MTH8</accession>
<dbReference type="EMBL" id="JAUEPP010000004">
    <property type="protein sequence ID" value="KAK3345622.1"/>
    <property type="molecule type" value="Genomic_DNA"/>
</dbReference>
<keyword evidence="3" id="KW-1185">Reference proteome</keyword>
<evidence type="ECO:0000313" key="2">
    <source>
        <dbReference type="EMBL" id="KAK3345622.1"/>
    </source>
</evidence>
<feature type="region of interest" description="Disordered" evidence="1">
    <location>
        <begin position="185"/>
        <end position="259"/>
    </location>
</feature>
<dbReference type="Proteomes" id="UP001278500">
    <property type="component" value="Unassembled WGS sequence"/>
</dbReference>
<protein>
    <submittedName>
        <fullName evidence="2">Uncharacterized protein</fullName>
    </submittedName>
</protein>
<sequence>QHRQATGVVPGPLMAVFPGAHMQGMYAVPVMIPAQPLTQATLNYTWANPYTRGMEPQPTEMLQPLWHYPGNTMYQPHLLLDQLQPSCPVDNGGSGSKLVHSDGHVQVKVPGHLMAKNMSQNAERNNQDIPSDLEPFPACGRDFAKTLSKVMTKTSDRLMALLEAELDRLDKLDAASEASGAVQDVNIKPGIKSEGNSGQNDELDSPGTESDKADEEPPILNEVGSRPQTSDEPKKFHRVTMTDEQQERNTVAGRPLSSN</sequence>
<dbReference type="GeneID" id="87860977"/>
<comment type="caution">
    <text evidence="2">The sequence shown here is derived from an EMBL/GenBank/DDBJ whole genome shotgun (WGS) entry which is preliminary data.</text>
</comment>
<gene>
    <name evidence="2" type="ORF">B0H65DRAFT_408854</name>
</gene>